<dbReference type="NCBIfam" id="NF041770">
    <property type="entry name" value="CFI_box_CTERM"/>
    <property type="match status" value="1"/>
</dbReference>
<dbReference type="EMBL" id="UINC01016081">
    <property type="protein sequence ID" value="SVA67250.1"/>
    <property type="molecule type" value="Genomic_DNA"/>
</dbReference>
<reference evidence="1" key="1">
    <citation type="submission" date="2018-05" db="EMBL/GenBank/DDBJ databases">
        <authorList>
            <person name="Lanie J.A."/>
            <person name="Ng W.-L."/>
            <person name="Kazmierczak K.M."/>
            <person name="Andrzejewski T.M."/>
            <person name="Davidsen T.M."/>
            <person name="Wayne K.J."/>
            <person name="Tettelin H."/>
            <person name="Glass J.I."/>
            <person name="Rusch D."/>
            <person name="Podicherti R."/>
            <person name="Tsui H.-C.T."/>
            <person name="Winkler M.E."/>
        </authorList>
    </citation>
    <scope>NUCLEOTIDE SEQUENCE</scope>
</reference>
<dbReference type="InterPro" id="IPR049886">
    <property type="entry name" value="CFI_box_CTERM_dom"/>
</dbReference>
<name>A0A381XRI1_9ZZZZ</name>
<sequence>MANATERELQKQIGIIKRYAEIGKAATFDTDYEFLEPMTRTLDDVQVATGKIEQGDKKRHYALFWMVKNTQFDEIAFNNLNENNTDKAIDIWEKTLKSVVTKKNYSSYLNLSTLYAALSVTNTMIDLPMLQKSFKIKSQVLNSESLKFLSELISTNPNSVDATEISKRFVDETYEWLKPYIDKPLIIQRDNEQISVFEEEWEGKGITVQDLINLFRSYPENIRTYFSDKFTEIPISNIETTINKTEILRKKDPHNAEEFGHELYEKTIDDLKQVEKILGTANIQYQMLASKLAGEILQCAIEFFNVFIKDDELDPGEEAIGLCDLAKTIGATGQIDERIEDTTETIQKWVDGKSEREAYKKVANECEYINNELLLCNDSRPSIQNARLLIKKCEPKLLQLKTKDDGKPYIDTSDLVVNVAMGMIVAELNSAQENFTPSQIDSLSAKLSQARNLIATIRRMDMSSATKNRLLTNITSIVSSDVQIKAAIEKRSSSCYIATMAYGSYEHPQVLILREYRDHKLSRSTLGRAFIKSYYAASPYFVVALKNHHRINKLIRSALNIFIGSLKNE</sequence>
<dbReference type="AlphaFoldDB" id="A0A381XRI1"/>
<protein>
    <submittedName>
        <fullName evidence="1">Uncharacterized protein</fullName>
    </submittedName>
</protein>
<gene>
    <name evidence="1" type="ORF">METZ01_LOCUS120104</name>
</gene>
<accession>A0A381XRI1</accession>
<proteinExistence type="predicted"/>
<evidence type="ECO:0000313" key="1">
    <source>
        <dbReference type="EMBL" id="SVA67250.1"/>
    </source>
</evidence>
<organism evidence="1">
    <name type="scientific">marine metagenome</name>
    <dbReference type="NCBI Taxonomy" id="408172"/>
    <lineage>
        <taxon>unclassified sequences</taxon>
        <taxon>metagenomes</taxon>
        <taxon>ecological metagenomes</taxon>
    </lineage>
</organism>